<dbReference type="Proteomes" id="UP000257014">
    <property type="component" value="Unassembled WGS sequence"/>
</dbReference>
<name>A0A3E0JW14_9BACI</name>
<sequence>MIVTGIPETGKQYLRRIMGDASFSSLRFRETMADGSGAGAVAASAIRHARLPLVRFSDNGGQIGGGSRGGVRHSAREITFCPVVGAMADRSGDCDGVRHSGQEITPCMVFGQWRMDRERSRGGIRHSACEITPSPFLEKWRIDRGL</sequence>
<dbReference type="AlphaFoldDB" id="A0A3E0JW14"/>
<organism evidence="1 2">
    <name type="scientific">Caldibacillus debilis</name>
    <dbReference type="NCBI Taxonomy" id="301148"/>
    <lineage>
        <taxon>Bacteria</taxon>
        <taxon>Bacillati</taxon>
        <taxon>Bacillota</taxon>
        <taxon>Bacilli</taxon>
        <taxon>Bacillales</taxon>
        <taxon>Bacillaceae</taxon>
        <taxon>Caldibacillus</taxon>
    </lineage>
</organism>
<accession>A0A3E0JW14</accession>
<evidence type="ECO:0000313" key="1">
    <source>
        <dbReference type="EMBL" id="REJ24313.1"/>
    </source>
</evidence>
<proteinExistence type="predicted"/>
<dbReference type="EMBL" id="QEWE01000040">
    <property type="protein sequence ID" value="REJ24313.1"/>
    <property type="molecule type" value="Genomic_DNA"/>
</dbReference>
<gene>
    <name evidence="1" type="ORF">C6P37_16240</name>
</gene>
<protein>
    <submittedName>
        <fullName evidence="1">Uncharacterized protein</fullName>
    </submittedName>
</protein>
<comment type="caution">
    <text evidence="1">The sequence shown here is derived from an EMBL/GenBank/DDBJ whole genome shotgun (WGS) entry which is preliminary data.</text>
</comment>
<evidence type="ECO:0000313" key="2">
    <source>
        <dbReference type="Proteomes" id="UP000257014"/>
    </source>
</evidence>
<reference evidence="1 2" key="1">
    <citation type="submission" date="2018-03" db="EMBL/GenBank/DDBJ databases">
        <authorList>
            <person name="Keele B.F."/>
        </authorList>
    </citation>
    <scope>NUCLEOTIDE SEQUENCE [LARGE SCALE GENOMIC DNA]</scope>
    <source>
        <strain evidence="1">ZCTH4_d</strain>
    </source>
</reference>